<keyword evidence="9" id="KW-1185">Reference proteome</keyword>
<dbReference type="Proteomes" id="UP000740413">
    <property type="component" value="Unassembled WGS sequence"/>
</dbReference>
<organism evidence="8 9">
    <name type="scientific">Zobellia barbeyronii</name>
    <dbReference type="NCBI Taxonomy" id="2748009"/>
    <lineage>
        <taxon>Bacteria</taxon>
        <taxon>Pseudomonadati</taxon>
        <taxon>Bacteroidota</taxon>
        <taxon>Flavobacteriia</taxon>
        <taxon>Flavobacteriales</taxon>
        <taxon>Flavobacteriaceae</taxon>
        <taxon>Zobellia</taxon>
    </lineage>
</organism>
<evidence type="ECO:0000259" key="6">
    <source>
        <dbReference type="Pfam" id="PF07980"/>
    </source>
</evidence>
<evidence type="ECO:0000313" key="9">
    <source>
        <dbReference type="Proteomes" id="UP000740413"/>
    </source>
</evidence>
<dbReference type="InterPro" id="IPR033985">
    <property type="entry name" value="SusD-like_N"/>
</dbReference>
<feature type="domain" description="SusD-like N-terminal" evidence="7">
    <location>
        <begin position="29"/>
        <end position="225"/>
    </location>
</feature>
<dbReference type="Pfam" id="PF07980">
    <property type="entry name" value="SusD_RagB"/>
    <property type="match status" value="1"/>
</dbReference>
<comment type="subcellular location">
    <subcellularLocation>
        <location evidence="1">Cell outer membrane</location>
    </subcellularLocation>
</comment>
<evidence type="ECO:0000259" key="7">
    <source>
        <dbReference type="Pfam" id="PF14322"/>
    </source>
</evidence>
<dbReference type="InterPro" id="IPR012944">
    <property type="entry name" value="SusD_RagB_dom"/>
</dbReference>
<keyword evidence="5" id="KW-0998">Cell outer membrane</keyword>
<evidence type="ECO:0000256" key="5">
    <source>
        <dbReference type="ARBA" id="ARBA00023237"/>
    </source>
</evidence>
<protein>
    <submittedName>
        <fullName evidence="8">RagB/SusD family nutrient uptake outer membrane protein</fullName>
    </submittedName>
</protein>
<feature type="domain" description="RagB/SusD" evidence="6">
    <location>
        <begin position="302"/>
        <end position="518"/>
    </location>
</feature>
<dbReference type="Pfam" id="PF14322">
    <property type="entry name" value="SusD-like_3"/>
    <property type="match status" value="1"/>
</dbReference>
<evidence type="ECO:0000256" key="1">
    <source>
        <dbReference type="ARBA" id="ARBA00004442"/>
    </source>
</evidence>
<proteinExistence type="inferred from homology"/>
<dbReference type="Gene3D" id="1.25.40.390">
    <property type="match status" value="1"/>
</dbReference>
<evidence type="ECO:0000313" key="8">
    <source>
        <dbReference type="EMBL" id="MBT2160925.1"/>
    </source>
</evidence>
<dbReference type="SUPFAM" id="SSF48452">
    <property type="entry name" value="TPR-like"/>
    <property type="match status" value="1"/>
</dbReference>
<accession>A0ABS5WCY5</accession>
<gene>
    <name evidence="8" type="ORF">HW347_06590</name>
</gene>
<reference evidence="9" key="1">
    <citation type="submission" date="2023-07" db="EMBL/GenBank/DDBJ databases">
        <title>Zobellia barbeyronii sp. nov., a new marine flavobacterium, isolated from green and red algae.</title>
        <authorList>
            <person name="Nedashkovskaya O.I."/>
            <person name="Otstavnykh N."/>
            <person name="Zhukova N."/>
            <person name="Guzev K."/>
            <person name="Chausova V."/>
            <person name="Tekutyeva L."/>
            <person name="Mikhailov V."/>
            <person name="Isaeva M."/>
        </authorList>
    </citation>
    <scope>NUCLEOTIDE SEQUENCE [LARGE SCALE GENOMIC DNA]</scope>
    <source>
        <strain evidence="9">KMM 6746</strain>
    </source>
</reference>
<keyword evidence="4" id="KW-0472">Membrane</keyword>
<dbReference type="InterPro" id="IPR011990">
    <property type="entry name" value="TPR-like_helical_dom_sf"/>
</dbReference>
<dbReference type="RefSeq" id="WP_214611117.1">
    <property type="nucleotide sequence ID" value="NZ_JACATN010000002.1"/>
</dbReference>
<keyword evidence="3" id="KW-0732">Signal</keyword>
<dbReference type="PROSITE" id="PS51257">
    <property type="entry name" value="PROKAR_LIPOPROTEIN"/>
    <property type="match status" value="1"/>
</dbReference>
<comment type="similarity">
    <text evidence="2">Belongs to the SusD family.</text>
</comment>
<comment type="caution">
    <text evidence="8">The sequence shown here is derived from an EMBL/GenBank/DDBJ whole genome shotgun (WGS) entry which is preliminary data.</text>
</comment>
<name>A0ABS5WCY5_9FLAO</name>
<sequence length="518" mass="58127">MKNNIISKSLLAALVVLLVTSYSCRKDILEQENPNAVTPQSFWKSEEDANKGIIGAYSPFTHIWYYTRFEIFLSDYRDDVVNAFATSERTAAGSFNGIPQSNGAFWVWSAMYQGVTRANEVIANVPEIEMDETAKKNILGEAHFIRAYNYFNLVNGWLNVPLITDPIGSLEDPKAVPQADPADVWAQIEKDLIEAQKLAPESWPAAMEGRVTSGAATGVLGKVYLYQKKYAEAKAEFAKVMDGSYELMENYADNFTEASENNKESLFEVQLVNDGNTGWGGDDPGKGKGAAFHPDIAPRGFTGQDGMRINNWVLDLFLDEKTVNDEIDPRAFTTLFFDTDETTIYKGDTLASKTYGDKSYQDVFEGSDLVWGNKWLDITFDDKTGSQDNGWHQSGNNLRLLRYSDVLLMFAEAEFMLNGSTATALDAINEVRARVDMPALTSITMQDIEDERVKELSLERTRYFDILRWGKVEEYIVNKPELKSESAGTSSYRPGREYIAIPQNEIDANPVFKQNPGY</sequence>
<dbReference type="EMBL" id="JACATN010000002">
    <property type="protein sequence ID" value="MBT2160925.1"/>
    <property type="molecule type" value="Genomic_DNA"/>
</dbReference>
<evidence type="ECO:0000256" key="4">
    <source>
        <dbReference type="ARBA" id="ARBA00023136"/>
    </source>
</evidence>
<evidence type="ECO:0000256" key="2">
    <source>
        <dbReference type="ARBA" id="ARBA00006275"/>
    </source>
</evidence>
<evidence type="ECO:0000256" key="3">
    <source>
        <dbReference type="ARBA" id="ARBA00022729"/>
    </source>
</evidence>